<keyword evidence="1" id="KW-0812">Transmembrane</keyword>
<feature type="domain" description="WYL" evidence="2">
    <location>
        <begin position="192"/>
        <end position="235"/>
    </location>
</feature>
<evidence type="ECO:0000259" key="2">
    <source>
        <dbReference type="Pfam" id="PF13280"/>
    </source>
</evidence>
<dbReference type="Proteomes" id="UP000192491">
    <property type="component" value="Unassembled WGS sequence"/>
</dbReference>
<proteinExistence type="predicted"/>
<name>A0A1Y1QYB6_9GAMM</name>
<dbReference type="Pfam" id="PF13280">
    <property type="entry name" value="WYL"/>
    <property type="match status" value="1"/>
</dbReference>
<feature type="transmembrane region" description="Helical" evidence="1">
    <location>
        <begin position="6"/>
        <end position="21"/>
    </location>
</feature>
<dbReference type="EMBL" id="MTEJ01000007">
    <property type="protein sequence ID" value="OQX16201.1"/>
    <property type="molecule type" value="Genomic_DNA"/>
</dbReference>
<protein>
    <recommendedName>
        <fullName evidence="2">WYL domain-containing protein</fullName>
    </recommendedName>
</protein>
<feature type="non-terminal residue" evidence="3">
    <location>
        <position position="274"/>
    </location>
</feature>
<organism evidence="3 4">
    <name type="scientific">Thiothrix lacustris</name>
    <dbReference type="NCBI Taxonomy" id="525917"/>
    <lineage>
        <taxon>Bacteria</taxon>
        <taxon>Pseudomonadati</taxon>
        <taxon>Pseudomonadota</taxon>
        <taxon>Gammaproteobacteria</taxon>
        <taxon>Thiotrichales</taxon>
        <taxon>Thiotrichaceae</taxon>
        <taxon>Thiothrix</taxon>
    </lineage>
</organism>
<reference evidence="3 4" key="1">
    <citation type="submission" date="2017-01" db="EMBL/GenBank/DDBJ databases">
        <title>Novel large sulfur bacteria in the metagenomes of groundwater-fed chemosynthetic microbial mats in the Lake Huron basin.</title>
        <authorList>
            <person name="Sharrar A.M."/>
            <person name="Flood B.E."/>
            <person name="Bailey J.V."/>
            <person name="Jones D.S."/>
            <person name="Biddanda B."/>
            <person name="Ruberg S.A."/>
            <person name="Marcus D.N."/>
            <person name="Dick G.J."/>
        </authorList>
    </citation>
    <scope>NUCLEOTIDE SEQUENCE [LARGE SCALE GENOMIC DNA]</scope>
    <source>
        <strain evidence="3">A8</strain>
    </source>
</reference>
<dbReference type="AlphaFoldDB" id="A0A1Y1QYB6"/>
<gene>
    <name evidence="3" type="ORF">BWK73_04875</name>
</gene>
<feature type="transmembrane region" description="Helical" evidence="1">
    <location>
        <begin position="88"/>
        <end position="106"/>
    </location>
</feature>
<feature type="transmembrane region" description="Helical" evidence="1">
    <location>
        <begin position="55"/>
        <end position="76"/>
    </location>
</feature>
<sequence length="274" mass="30747">MADVLVIFGGLMVFVGIYGLLKPGELKFPSRKPALIISLLGFFIAFPSIDSINGFPPLLGVVSILALFILSIGLIKSKWMGFENRKQVLTRMGLVFALAVLALVVTDDPKLPPPESNWAIWSVWGLSILILFGWIGKYIEKPEPATTPHVIDNLKILNSPDGSDEMPELPKAIEPKPSNIIDTKAKKITINFDYADADGVLTNRNVTIRVLGETYLEGFCHLRNEVRTFRRDRILTGEYSMIGSNPHEEIQMQYHTYQDVYSLKKEWLESLGWA</sequence>
<evidence type="ECO:0000313" key="4">
    <source>
        <dbReference type="Proteomes" id="UP000192491"/>
    </source>
</evidence>
<feature type="transmembrane region" description="Helical" evidence="1">
    <location>
        <begin position="118"/>
        <end position="135"/>
    </location>
</feature>
<evidence type="ECO:0000256" key="1">
    <source>
        <dbReference type="SAM" id="Phobius"/>
    </source>
</evidence>
<evidence type="ECO:0000313" key="3">
    <source>
        <dbReference type="EMBL" id="OQX16201.1"/>
    </source>
</evidence>
<keyword evidence="1" id="KW-0472">Membrane</keyword>
<comment type="caution">
    <text evidence="3">The sequence shown here is derived from an EMBL/GenBank/DDBJ whole genome shotgun (WGS) entry which is preliminary data.</text>
</comment>
<dbReference type="InterPro" id="IPR026881">
    <property type="entry name" value="WYL_dom"/>
</dbReference>
<keyword evidence="1" id="KW-1133">Transmembrane helix</keyword>
<accession>A0A1Y1QYB6</accession>
<feature type="transmembrane region" description="Helical" evidence="1">
    <location>
        <begin position="33"/>
        <end position="49"/>
    </location>
</feature>